<evidence type="ECO:0000313" key="8">
    <source>
        <dbReference type="Proteomes" id="UP001217089"/>
    </source>
</evidence>
<evidence type="ECO:0008006" key="9">
    <source>
        <dbReference type="Google" id="ProtNLM"/>
    </source>
</evidence>
<evidence type="ECO:0000313" key="7">
    <source>
        <dbReference type="EMBL" id="KAJ8309063.1"/>
    </source>
</evidence>
<gene>
    <name evidence="7" type="ORF">KUTeg_013937</name>
</gene>
<keyword evidence="8" id="KW-1185">Reference proteome</keyword>
<dbReference type="Proteomes" id="UP001217089">
    <property type="component" value="Unassembled WGS sequence"/>
</dbReference>
<feature type="transmembrane region" description="Helical" evidence="6">
    <location>
        <begin position="117"/>
        <end position="139"/>
    </location>
</feature>
<evidence type="ECO:0000256" key="6">
    <source>
        <dbReference type="SAM" id="Phobius"/>
    </source>
</evidence>
<evidence type="ECO:0000256" key="3">
    <source>
        <dbReference type="ARBA" id="ARBA00022989"/>
    </source>
</evidence>
<proteinExistence type="predicted"/>
<accession>A0ABQ9EV48</accession>
<reference evidence="7 8" key="1">
    <citation type="submission" date="2022-12" db="EMBL/GenBank/DDBJ databases">
        <title>Chromosome-level genome of Tegillarca granosa.</title>
        <authorList>
            <person name="Kim J."/>
        </authorList>
    </citation>
    <scope>NUCLEOTIDE SEQUENCE [LARGE SCALE GENOMIC DNA]</scope>
    <source>
        <strain evidence="7">Teg-2019</strain>
        <tissue evidence="7">Adductor muscle</tissue>
    </source>
</reference>
<comment type="subcellular location">
    <subcellularLocation>
        <location evidence="1">Membrane</location>
        <topology evidence="1">Multi-pass membrane protein</topology>
    </subcellularLocation>
</comment>
<dbReference type="Pfam" id="PF15795">
    <property type="entry name" value="Spec3"/>
    <property type="match status" value="1"/>
</dbReference>
<evidence type="ECO:0000256" key="1">
    <source>
        <dbReference type="ARBA" id="ARBA00004141"/>
    </source>
</evidence>
<feature type="compositionally biased region" description="Basic and acidic residues" evidence="5">
    <location>
        <begin position="174"/>
        <end position="184"/>
    </location>
</feature>
<dbReference type="InterPro" id="IPR026673">
    <property type="entry name" value="SPEC3/Stum"/>
</dbReference>
<keyword evidence="4 6" id="KW-0472">Membrane</keyword>
<sequence length="313" mass="35091">MQVVYSGGSTPTPSPRVQRKQYAHGYGRPVLPGYVAGSHHTAPHCRSPGKDKITDDTESSLRDSIPAMTKPLAITCLVMNILIPGLGTFVSGLSVLCCSKIRLKDHSKQKVVTINTWVALLQFLTAFIFLLGWIWSIVWGTSFLSYSEDYYKVLKDEDKKKDQNQSKDTQNGRQRSENIRNDRHSNVNTSLSYQTITIPRHSRSTSNLPASSSDSQIQPIIVLQELPVLNQTESTLPPTLPILNARTRHQKILRRQMSDNELSPFSLTQEQLEEIVIHAAPIHRGRLQRDESVASNHSDPGLNNTEKNSRTTN</sequence>
<dbReference type="PANTHER" id="PTHR21676:SF6">
    <property type="entry name" value="PROTEIN STUM"/>
    <property type="match status" value="1"/>
</dbReference>
<organism evidence="7 8">
    <name type="scientific">Tegillarca granosa</name>
    <name type="common">Malaysian cockle</name>
    <name type="synonym">Anadara granosa</name>
    <dbReference type="NCBI Taxonomy" id="220873"/>
    <lineage>
        <taxon>Eukaryota</taxon>
        <taxon>Metazoa</taxon>
        <taxon>Spiralia</taxon>
        <taxon>Lophotrochozoa</taxon>
        <taxon>Mollusca</taxon>
        <taxon>Bivalvia</taxon>
        <taxon>Autobranchia</taxon>
        <taxon>Pteriomorphia</taxon>
        <taxon>Arcoida</taxon>
        <taxon>Arcoidea</taxon>
        <taxon>Arcidae</taxon>
        <taxon>Tegillarca</taxon>
    </lineage>
</organism>
<feature type="transmembrane region" description="Helical" evidence="6">
    <location>
        <begin position="72"/>
        <end position="96"/>
    </location>
</feature>
<dbReference type="PANTHER" id="PTHR21676">
    <property type="entry name" value="PROTEIN STUM"/>
    <property type="match status" value="1"/>
</dbReference>
<evidence type="ECO:0000256" key="2">
    <source>
        <dbReference type="ARBA" id="ARBA00022692"/>
    </source>
</evidence>
<evidence type="ECO:0000256" key="5">
    <source>
        <dbReference type="SAM" id="MobiDB-lite"/>
    </source>
</evidence>
<feature type="region of interest" description="Disordered" evidence="5">
    <location>
        <begin position="158"/>
        <end position="184"/>
    </location>
</feature>
<dbReference type="EMBL" id="JARBDR010000657">
    <property type="protein sequence ID" value="KAJ8309063.1"/>
    <property type="molecule type" value="Genomic_DNA"/>
</dbReference>
<name>A0ABQ9EV48_TEGGR</name>
<feature type="region of interest" description="Disordered" evidence="5">
    <location>
        <begin position="286"/>
        <end position="313"/>
    </location>
</feature>
<comment type="caution">
    <text evidence="7">The sequence shown here is derived from an EMBL/GenBank/DDBJ whole genome shotgun (WGS) entry which is preliminary data.</text>
</comment>
<keyword evidence="2 6" id="KW-0812">Transmembrane</keyword>
<protein>
    <recommendedName>
        <fullName evidence="9">Protein SPEC3</fullName>
    </recommendedName>
</protein>
<keyword evidence="3 6" id="KW-1133">Transmembrane helix</keyword>
<evidence type="ECO:0000256" key="4">
    <source>
        <dbReference type="ARBA" id="ARBA00023136"/>
    </source>
</evidence>
<feature type="compositionally biased region" description="Polar residues" evidence="5">
    <location>
        <begin position="293"/>
        <end position="313"/>
    </location>
</feature>